<gene>
    <name evidence="5" type="ORF">GQ26_0151000</name>
</gene>
<dbReference type="HOGENOM" id="CLU_664275_0_0_1"/>
<dbReference type="CDD" id="cd00431">
    <property type="entry name" value="cysteine_hydrolases"/>
    <property type="match status" value="1"/>
</dbReference>
<comment type="caution">
    <text evidence="5">The sequence shown here is derived from an EMBL/GenBank/DDBJ whole genome shotgun (WGS) entry which is preliminary data.</text>
</comment>
<dbReference type="PANTHER" id="PTHR43540:SF9">
    <property type="entry name" value="FAMILY HYDROLASE, PUTATIVE (AFU_ORTHOLOGUE AFUA_2G08700)-RELATED"/>
    <property type="match status" value="1"/>
</dbReference>
<dbReference type="PANTHER" id="PTHR43540">
    <property type="entry name" value="PEROXYUREIDOACRYLATE/UREIDOACRYLATE AMIDOHYDROLASE-RELATED"/>
    <property type="match status" value="1"/>
</dbReference>
<reference evidence="5" key="1">
    <citation type="journal article" date="2014" name="PLoS Genet.">
        <title>Signature Gene Expression Reveals Novel Clues to the Molecular Mechanisms of Dimorphic Transition in Penicillium marneffei.</title>
        <authorList>
            <person name="Yang E."/>
            <person name="Wang G."/>
            <person name="Cai J."/>
            <person name="Woo P.C."/>
            <person name="Lau S.K."/>
            <person name="Yuen K.-Y."/>
            <person name="Chow W.-N."/>
            <person name="Lin X."/>
        </authorList>
    </citation>
    <scope>NUCLEOTIDE SEQUENCE [LARGE SCALE GENOMIC DNA]</scope>
    <source>
        <strain evidence="5">PM1</strain>
    </source>
</reference>
<dbReference type="AlphaFoldDB" id="A0A093V494"/>
<protein>
    <submittedName>
        <fullName evidence="5">Peroxyureidoacrylate/ureidoacrylate amidohydrolase RutB</fullName>
    </submittedName>
</protein>
<dbReference type="EMBL" id="JPOX01000015">
    <property type="protein sequence ID" value="KFX47377.1"/>
    <property type="molecule type" value="Genomic_DNA"/>
</dbReference>
<dbReference type="eggNOG" id="ENOG502QTD4">
    <property type="taxonomic scope" value="Eukaryota"/>
</dbReference>
<keyword evidence="2 5" id="KW-0378">Hydrolase</keyword>
<evidence type="ECO:0000313" key="5">
    <source>
        <dbReference type="EMBL" id="KFX47377.1"/>
    </source>
</evidence>
<organism evidence="5">
    <name type="scientific">Talaromyces marneffei PM1</name>
    <dbReference type="NCBI Taxonomy" id="1077442"/>
    <lineage>
        <taxon>Eukaryota</taxon>
        <taxon>Fungi</taxon>
        <taxon>Dikarya</taxon>
        <taxon>Ascomycota</taxon>
        <taxon>Pezizomycotina</taxon>
        <taxon>Eurotiomycetes</taxon>
        <taxon>Eurotiomycetidae</taxon>
        <taxon>Eurotiales</taxon>
        <taxon>Trichocomaceae</taxon>
        <taxon>Talaromyces</taxon>
        <taxon>Talaromyces sect. Talaromyces</taxon>
    </lineage>
</organism>
<evidence type="ECO:0000256" key="1">
    <source>
        <dbReference type="ARBA" id="ARBA00006336"/>
    </source>
</evidence>
<proteinExistence type="inferred from homology"/>
<dbReference type="Gene3D" id="3.40.50.850">
    <property type="entry name" value="Isochorismatase-like"/>
    <property type="match status" value="1"/>
</dbReference>
<sequence length="448" mass="48982">MTSDDAGPHSSSVTGPLLHPRTGFYHLSHQAIITIAATHFSSSTSTRYILRTSQPAMATDTSDLNLDAPSDLQDIPDGDMQLLPPPEATYPDKATLLAAVHAHGKAHGYRVVVKSSSTPNDKKPGRTSKVWLRCDRGGQYRPRNGLTEETRKRRRTSRLTDCPFSLLAAGTPGFWTLTVTDPTHNHGPVIERPRPVIQKFKKGQIAAQPYDWPHDASFTPFTTALVIIDMQKDFCAPGGYIEYQGYDISASRAIIPRLQSLLQSFRAAGFPIYHTREGHRPDLSTLSSRENHRSRNNPSSLGIGSQGPLGRLLIRGEVGHDTIDELYPLPDEPVIDKPGRGAFAHTDFELLLRNKGVKNLLLTGVTTDVCVSTTMREANDRGFDCVIVEDACAATEPSLHTSTLESIKMEGGIFGAVTSSEDVMQALDTFKSVTVKKLAPQMAAQMTT</sequence>
<name>A0A093V494_TALMA</name>
<evidence type="ECO:0000256" key="3">
    <source>
        <dbReference type="SAM" id="MobiDB-lite"/>
    </source>
</evidence>
<comment type="similarity">
    <text evidence="1">Belongs to the isochorismatase family.</text>
</comment>
<feature type="region of interest" description="Disordered" evidence="3">
    <location>
        <begin position="279"/>
        <end position="308"/>
    </location>
</feature>
<evidence type="ECO:0000259" key="4">
    <source>
        <dbReference type="Pfam" id="PF00857"/>
    </source>
</evidence>
<dbReference type="GO" id="GO:0016787">
    <property type="term" value="F:hydrolase activity"/>
    <property type="evidence" value="ECO:0007669"/>
    <property type="project" value="UniProtKB-KW"/>
</dbReference>
<dbReference type="InterPro" id="IPR000868">
    <property type="entry name" value="Isochorismatase-like_dom"/>
</dbReference>
<evidence type="ECO:0000256" key="2">
    <source>
        <dbReference type="ARBA" id="ARBA00022801"/>
    </source>
</evidence>
<accession>A0A093V494</accession>
<dbReference type="Pfam" id="PF00857">
    <property type="entry name" value="Isochorismatase"/>
    <property type="match status" value="1"/>
</dbReference>
<dbReference type="SUPFAM" id="SSF52499">
    <property type="entry name" value="Isochorismatase-like hydrolases"/>
    <property type="match status" value="1"/>
</dbReference>
<dbReference type="InterPro" id="IPR036380">
    <property type="entry name" value="Isochorismatase-like_sf"/>
</dbReference>
<dbReference type="InterPro" id="IPR050272">
    <property type="entry name" value="Isochorismatase-like_hydrls"/>
</dbReference>
<feature type="domain" description="Isochorismatase-like" evidence="4">
    <location>
        <begin position="223"/>
        <end position="422"/>
    </location>
</feature>